<dbReference type="Proteomes" id="UP001631969">
    <property type="component" value="Unassembled WGS sequence"/>
</dbReference>
<dbReference type="EMBL" id="JBJURJ010000015">
    <property type="protein sequence ID" value="MFM9330926.1"/>
    <property type="molecule type" value="Genomic_DNA"/>
</dbReference>
<accession>A0ACC7P3N6</accession>
<sequence length="306" mass="35243">MKKKTLPRWLKNAIRNRYLYLLISPGLIYFFLFKYVPIWGLIISFQDYLPFLGISGSEWVGFKHFERFFTEPTFWMLFKNTLILFGLNLVFVFPVPIILALMLNEVRQPFFKRTVQTMVYVPYFLSWVIVVSLTFILLTPEGGMINKLIEALGGQSTNFLASESWFRPIYIIQIIWKEAGWGTILYLAAMAGIDTQLYEAARMDGAGRLRQLWHITLPGIRGVIVMLLILKVGSVLELGFDHIFLMLNSMNREVAEIFDTYVYTTGIKQGQFSYSTAIGMFKSVVGLIMVLIANRIAKLFGEEGIY</sequence>
<comment type="caution">
    <text evidence="1">The sequence shown here is derived from an EMBL/GenBank/DDBJ whole genome shotgun (WGS) entry which is preliminary data.</text>
</comment>
<evidence type="ECO:0000313" key="1">
    <source>
        <dbReference type="EMBL" id="MFM9330926.1"/>
    </source>
</evidence>
<evidence type="ECO:0000313" key="2">
    <source>
        <dbReference type="Proteomes" id="UP001631969"/>
    </source>
</evidence>
<gene>
    <name evidence="1" type="ORF">ACI1P1_21780</name>
</gene>
<name>A0ACC7P3N6_9BACL</name>
<protein>
    <submittedName>
        <fullName evidence="1">ABC transporter permease</fullName>
    </submittedName>
</protein>
<organism evidence="1 2">
    <name type="scientific">Paenibacillus mesotrionivorans</name>
    <dbReference type="NCBI Taxonomy" id="3160968"/>
    <lineage>
        <taxon>Bacteria</taxon>
        <taxon>Bacillati</taxon>
        <taxon>Bacillota</taxon>
        <taxon>Bacilli</taxon>
        <taxon>Bacillales</taxon>
        <taxon>Paenibacillaceae</taxon>
        <taxon>Paenibacillus</taxon>
    </lineage>
</organism>
<proteinExistence type="predicted"/>
<reference evidence="1" key="1">
    <citation type="submission" date="2024-12" db="EMBL/GenBank/DDBJ databases">
        <authorList>
            <person name="Wu N."/>
        </authorList>
    </citation>
    <scope>NUCLEOTIDE SEQUENCE</scope>
    <source>
        <strain evidence="1">P15</strain>
    </source>
</reference>
<keyword evidence="2" id="KW-1185">Reference proteome</keyword>